<name>A0A0C1ULQ3_9CLOT</name>
<organism evidence="2 3">
    <name type="scientific">Clostridium argentinense CDC 2741</name>
    <dbReference type="NCBI Taxonomy" id="1418104"/>
    <lineage>
        <taxon>Bacteria</taxon>
        <taxon>Bacillati</taxon>
        <taxon>Bacillota</taxon>
        <taxon>Clostridia</taxon>
        <taxon>Eubacteriales</taxon>
        <taxon>Clostridiaceae</taxon>
        <taxon>Clostridium</taxon>
    </lineage>
</organism>
<dbReference type="InterPro" id="IPR009501">
    <property type="entry name" value="UCP020269"/>
</dbReference>
<proteinExistence type="predicted"/>
<accession>A0A0C1ULQ3</accession>
<dbReference type="PANTHER" id="PTHR36179">
    <property type="entry name" value="LUD_DOM DOMAIN-CONTAINING PROTEIN"/>
    <property type="match status" value="1"/>
</dbReference>
<dbReference type="PIRSF" id="PIRSF020269">
    <property type="entry name" value="DUF1121"/>
    <property type="match status" value="1"/>
</dbReference>
<dbReference type="AlphaFoldDB" id="A0A0C1ULQ3"/>
<feature type="domain" description="LUD" evidence="1">
    <location>
        <begin position="14"/>
        <end position="207"/>
    </location>
</feature>
<dbReference type="STRING" id="29341.RSJ17_11825"/>
<dbReference type="Proteomes" id="UP000031366">
    <property type="component" value="Unassembled WGS sequence"/>
</dbReference>
<dbReference type="PANTHER" id="PTHR36179:SF2">
    <property type="entry name" value="LUD DOMAIN-CONTAINING PROTEIN"/>
    <property type="match status" value="1"/>
</dbReference>
<keyword evidence="3" id="KW-1185">Reference proteome</keyword>
<dbReference type="OrthoDB" id="9809147at2"/>
<evidence type="ECO:0000259" key="1">
    <source>
        <dbReference type="Pfam" id="PF02589"/>
    </source>
</evidence>
<evidence type="ECO:0000313" key="3">
    <source>
        <dbReference type="Proteomes" id="UP000031366"/>
    </source>
</evidence>
<gene>
    <name evidence="2" type="ORF">U732_3859</name>
</gene>
<protein>
    <recommendedName>
        <fullName evidence="1">LUD domain-containing protein</fullName>
    </recommendedName>
</protein>
<sequence length="213" mass="23650">MEHVYKWHNQAIGERVVKALEKNQFHAIYFETKEQAENFIMYHIKPGDVVAFGGSVTIKSMDLKKKITKIGGTTIDHGEPGITQDEKMDIMRKELVSDLFLCSSNAVTLNGEIVNVDGVGNRVAAITFGPKKVIMVVGVNKIVKDEKAALERIKNIAAPQNNKRLAYSNPCTITGSCMDCDSKNRICRAYSILKKKPMLSDISVIIIGEEMGF</sequence>
<dbReference type="RefSeq" id="WP_039630379.1">
    <property type="nucleotide sequence ID" value="NZ_AYSO01000012.1"/>
</dbReference>
<dbReference type="EMBL" id="AYSO01000012">
    <property type="protein sequence ID" value="KIE48170.1"/>
    <property type="molecule type" value="Genomic_DNA"/>
</dbReference>
<evidence type="ECO:0000313" key="2">
    <source>
        <dbReference type="EMBL" id="KIE48170.1"/>
    </source>
</evidence>
<dbReference type="Pfam" id="PF02589">
    <property type="entry name" value="LUD_dom"/>
    <property type="match status" value="1"/>
</dbReference>
<comment type="caution">
    <text evidence="2">The sequence shown here is derived from an EMBL/GenBank/DDBJ whole genome shotgun (WGS) entry which is preliminary data.</text>
</comment>
<dbReference type="InterPro" id="IPR003741">
    <property type="entry name" value="LUD_dom"/>
</dbReference>
<reference evidence="2 3" key="1">
    <citation type="journal article" date="2015" name="Infect. Genet. Evol.">
        <title>Genomic sequences of six botulinum neurotoxin-producing strains representing three clostridial species illustrate the mobility and diversity of botulinum neurotoxin genes.</title>
        <authorList>
            <person name="Smith T.J."/>
            <person name="Hill K.K."/>
            <person name="Xie G."/>
            <person name="Foley B.T."/>
            <person name="Williamson C.H."/>
            <person name="Foster J.T."/>
            <person name="Johnson S.L."/>
            <person name="Chertkov O."/>
            <person name="Teshima H."/>
            <person name="Gibbons H.S."/>
            <person name="Johnsky L.A."/>
            <person name="Karavis M.A."/>
            <person name="Smith L.A."/>
        </authorList>
    </citation>
    <scope>NUCLEOTIDE SEQUENCE [LARGE SCALE GENOMIC DNA]</scope>
    <source>
        <strain evidence="2 3">CDC 2741</strain>
    </source>
</reference>